<evidence type="ECO:0000259" key="2">
    <source>
        <dbReference type="PROSITE" id="PS51898"/>
    </source>
</evidence>
<feature type="domain" description="Tyr recombinase" evidence="2">
    <location>
        <begin position="1"/>
        <end position="91"/>
    </location>
</feature>
<evidence type="ECO:0000256" key="1">
    <source>
        <dbReference type="ARBA" id="ARBA00023172"/>
    </source>
</evidence>
<dbReference type="PANTHER" id="PTHR30349">
    <property type="entry name" value="PHAGE INTEGRASE-RELATED"/>
    <property type="match status" value="1"/>
</dbReference>
<dbReference type="InterPro" id="IPR002104">
    <property type="entry name" value="Integrase_catalytic"/>
</dbReference>
<dbReference type="GO" id="GO:0006310">
    <property type="term" value="P:DNA recombination"/>
    <property type="evidence" value="ECO:0007669"/>
    <property type="project" value="UniProtKB-KW"/>
</dbReference>
<dbReference type="PANTHER" id="PTHR30349:SF91">
    <property type="entry name" value="INTA PROTEIN"/>
    <property type="match status" value="1"/>
</dbReference>
<sequence>MFLDGDNLVFSRLDGTPLPPITVNHAFIRIMRKAGLSGLRMQDLRHTHATLMMKQGVNPKIVQERLGHSSFAVTMDIYSHVVPGLQEAAAIGFDQGLRRHKNADQPVGSNNDG</sequence>
<evidence type="ECO:0000313" key="3">
    <source>
        <dbReference type="EMBL" id="SVC12272.1"/>
    </source>
</evidence>
<dbReference type="SUPFAM" id="SSF56349">
    <property type="entry name" value="DNA breaking-rejoining enzymes"/>
    <property type="match status" value="1"/>
</dbReference>
<dbReference type="EMBL" id="UINC01074760">
    <property type="protein sequence ID" value="SVC12272.1"/>
    <property type="molecule type" value="Genomic_DNA"/>
</dbReference>
<reference evidence="3" key="1">
    <citation type="submission" date="2018-05" db="EMBL/GenBank/DDBJ databases">
        <authorList>
            <person name="Lanie J.A."/>
            <person name="Ng W.-L."/>
            <person name="Kazmierczak K.M."/>
            <person name="Andrzejewski T.M."/>
            <person name="Davidsen T.M."/>
            <person name="Wayne K.J."/>
            <person name="Tettelin H."/>
            <person name="Glass J.I."/>
            <person name="Rusch D."/>
            <person name="Podicherti R."/>
            <person name="Tsui H.-C.T."/>
            <person name="Winkler M.E."/>
        </authorList>
    </citation>
    <scope>NUCLEOTIDE SEQUENCE</scope>
</reference>
<dbReference type="Pfam" id="PF00589">
    <property type="entry name" value="Phage_integrase"/>
    <property type="match status" value="1"/>
</dbReference>
<dbReference type="Gene3D" id="1.10.443.10">
    <property type="entry name" value="Intergrase catalytic core"/>
    <property type="match status" value="1"/>
</dbReference>
<organism evidence="3">
    <name type="scientific">marine metagenome</name>
    <dbReference type="NCBI Taxonomy" id="408172"/>
    <lineage>
        <taxon>unclassified sequences</taxon>
        <taxon>metagenomes</taxon>
        <taxon>ecological metagenomes</taxon>
    </lineage>
</organism>
<dbReference type="InterPro" id="IPR013762">
    <property type="entry name" value="Integrase-like_cat_sf"/>
</dbReference>
<keyword evidence="1" id="KW-0233">DNA recombination</keyword>
<dbReference type="InterPro" id="IPR050090">
    <property type="entry name" value="Tyrosine_recombinase_XerCD"/>
</dbReference>
<name>A0A382JLQ8_9ZZZZ</name>
<dbReference type="GO" id="GO:0003677">
    <property type="term" value="F:DNA binding"/>
    <property type="evidence" value="ECO:0007669"/>
    <property type="project" value="InterPro"/>
</dbReference>
<dbReference type="PROSITE" id="PS51898">
    <property type="entry name" value="TYR_RECOMBINASE"/>
    <property type="match status" value="1"/>
</dbReference>
<gene>
    <name evidence="3" type="ORF">METZ01_LOCUS265126</name>
</gene>
<dbReference type="CDD" id="cd01189">
    <property type="entry name" value="INT_ICEBs1_C_like"/>
    <property type="match status" value="1"/>
</dbReference>
<accession>A0A382JLQ8</accession>
<dbReference type="GO" id="GO:0015074">
    <property type="term" value="P:DNA integration"/>
    <property type="evidence" value="ECO:0007669"/>
    <property type="project" value="InterPro"/>
</dbReference>
<protein>
    <recommendedName>
        <fullName evidence="2">Tyr recombinase domain-containing protein</fullName>
    </recommendedName>
</protein>
<dbReference type="InterPro" id="IPR011010">
    <property type="entry name" value="DNA_brk_join_enz"/>
</dbReference>
<proteinExistence type="predicted"/>
<dbReference type="AlphaFoldDB" id="A0A382JLQ8"/>